<evidence type="ECO:0000256" key="5">
    <source>
        <dbReference type="ARBA" id="ARBA00023136"/>
    </source>
</evidence>
<dbReference type="EMBL" id="CHKL01000681">
    <property type="protein sequence ID" value="COX17076.1"/>
    <property type="molecule type" value="Genomic_DNA"/>
</dbReference>
<evidence type="ECO:0000256" key="4">
    <source>
        <dbReference type="ARBA" id="ARBA00022989"/>
    </source>
</evidence>
<accession>A0A655JMA1</accession>
<dbReference type="Proteomes" id="UP000048600">
    <property type="component" value="Unassembled WGS sequence"/>
</dbReference>
<evidence type="ECO:0000313" key="10">
    <source>
        <dbReference type="Proteomes" id="UP000048600"/>
    </source>
</evidence>
<dbReference type="GO" id="GO:0005886">
    <property type="term" value="C:plasma membrane"/>
    <property type="evidence" value="ECO:0007669"/>
    <property type="project" value="UniProtKB-SubCell"/>
</dbReference>
<evidence type="ECO:0000256" key="3">
    <source>
        <dbReference type="ARBA" id="ARBA00022692"/>
    </source>
</evidence>
<organism evidence="9 10">
    <name type="scientific">Mycobacterium tuberculosis</name>
    <dbReference type="NCBI Taxonomy" id="1773"/>
    <lineage>
        <taxon>Bacteria</taxon>
        <taxon>Bacillati</taxon>
        <taxon>Actinomycetota</taxon>
        <taxon>Actinomycetes</taxon>
        <taxon>Mycobacteriales</taxon>
        <taxon>Mycobacteriaceae</taxon>
        <taxon>Mycobacterium</taxon>
        <taxon>Mycobacterium tuberculosis complex</taxon>
    </lineage>
</organism>
<comment type="subcellular location">
    <subcellularLocation>
        <location evidence="1">Cell membrane</location>
        <topology evidence="1">Multi-pass membrane protein</topology>
    </subcellularLocation>
</comment>
<feature type="transmembrane region" description="Helical" evidence="7">
    <location>
        <begin position="64"/>
        <end position="83"/>
    </location>
</feature>
<dbReference type="Pfam" id="PF13491">
    <property type="entry name" value="FtsK_4TM"/>
    <property type="match status" value="1"/>
</dbReference>
<evidence type="ECO:0000256" key="2">
    <source>
        <dbReference type="ARBA" id="ARBA00022475"/>
    </source>
</evidence>
<keyword evidence="3 7" id="KW-0812">Transmembrane</keyword>
<evidence type="ECO:0000256" key="6">
    <source>
        <dbReference type="SAM" id="MobiDB-lite"/>
    </source>
</evidence>
<sequence>MLLGLAVVVAASSWFDAARPLGAWVDALLRTFIGSAVVMLPLVAAAVAVVLMRTSPNPDSRPRLILGASLIGLSFLGLCHLWAGSPEAPESRLRAAGFIGFAIGGPLSDGLTAWIAAPLLFIGALFGLLLLAGITIREVPDAMRAMFGTRLLPREYADDFEDFADFDGDDADTVEVARQDFSDGYYDEVPLCSDDGPPAWPSAEVPQDDTATIPEASAGRGSGRRGRHGLHPRAHRHPLRGRTGAPPQRYPSAGPDRRGSLHAAVAGPADIR</sequence>
<evidence type="ECO:0000259" key="8">
    <source>
        <dbReference type="Pfam" id="PF13491"/>
    </source>
</evidence>
<keyword evidence="4 7" id="KW-1133">Transmembrane helix</keyword>
<evidence type="ECO:0000256" key="7">
    <source>
        <dbReference type="SAM" id="Phobius"/>
    </source>
</evidence>
<feature type="domain" description="DNA translocase FtsK 4TM region" evidence="8">
    <location>
        <begin position="21"/>
        <end position="139"/>
    </location>
</feature>
<evidence type="ECO:0000313" key="9">
    <source>
        <dbReference type="EMBL" id="COX17076.1"/>
    </source>
</evidence>
<feature type="region of interest" description="Disordered" evidence="6">
    <location>
        <begin position="196"/>
        <end position="272"/>
    </location>
</feature>
<name>A0A655JMA1_MYCTX</name>
<feature type="transmembrane region" description="Helical" evidence="7">
    <location>
        <begin position="27"/>
        <end position="52"/>
    </location>
</feature>
<feature type="compositionally biased region" description="Basic residues" evidence="6">
    <location>
        <begin position="222"/>
        <end position="240"/>
    </location>
</feature>
<dbReference type="AlphaFoldDB" id="A0A655JMA1"/>
<proteinExistence type="predicted"/>
<keyword evidence="5 7" id="KW-0472">Membrane</keyword>
<reference evidence="9 10" key="1">
    <citation type="submission" date="2015-03" db="EMBL/GenBank/DDBJ databases">
        <authorList>
            <consortium name="Pathogen Informatics"/>
        </authorList>
    </citation>
    <scope>NUCLEOTIDE SEQUENCE [LARGE SCALE GENOMIC DNA]</scope>
    <source>
        <strain evidence="9 10">P00601463</strain>
    </source>
</reference>
<protein>
    <submittedName>
        <fullName evidence="9">DNA translocase FtsK</fullName>
    </submittedName>
</protein>
<dbReference type="InterPro" id="IPR025199">
    <property type="entry name" value="FtsK_4TM"/>
</dbReference>
<feature type="transmembrane region" description="Helical" evidence="7">
    <location>
        <begin position="113"/>
        <end position="136"/>
    </location>
</feature>
<evidence type="ECO:0000256" key="1">
    <source>
        <dbReference type="ARBA" id="ARBA00004651"/>
    </source>
</evidence>
<keyword evidence="2" id="KW-1003">Cell membrane</keyword>
<gene>
    <name evidence="9" type="primary">ftsK</name>
    <name evidence="9" type="ORF">ERS007741_03930</name>
</gene>